<dbReference type="InterPro" id="IPR011990">
    <property type="entry name" value="TPR-like_helical_dom_sf"/>
</dbReference>
<keyword evidence="3" id="KW-1185">Reference proteome</keyword>
<dbReference type="InterPro" id="IPR053209">
    <property type="entry name" value="Gramillin-biosynth_MTr"/>
</dbReference>
<evidence type="ECO:0000313" key="2">
    <source>
        <dbReference type="EMBL" id="CAH2033862.1"/>
    </source>
</evidence>
<reference evidence="2 3" key="1">
    <citation type="submission" date="2022-03" db="EMBL/GenBank/DDBJ databases">
        <authorList>
            <person name="Nunn A."/>
            <person name="Chopra R."/>
            <person name="Nunn A."/>
            <person name="Contreras Garrido A."/>
        </authorList>
    </citation>
    <scope>NUCLEOTIDE SEQUENCE [LARGE SCALE GENOMIC DNA]</scope>
</reference>
<protein>
    <recommendedName>
        <fullName evidence="1">SET domain-containing protein</fullName>
    </recommendedName>
</protein>
<dbReference type="PANTHER" id="PTHR47643">
    <property type="entry name" value="TPR DOMAIN PROTEIN (AFU_ORTHOLOGUE AFUA_5G12710)"/>
    <property type="match status" value="1"/>
</dbReference>
<dbReference type="Pfam" id="PF00856">
    <property type="entry name" value="SET"/>
    <property type="match status" value="1"/>
</dbReference>
<evidence type="ECO:0000313" key="3">
    <source>
        <dbReference type="Proteomes" id="UP000836841"/>
    </source>
</evidence>
<dbReference type="EMBL" id="OU466857">
    <property type="protein sequence ID" value="CAH2033862.1"/>
    <property type="molecule type" value="Genomic_DNA"/>
</dbReference>
<dbReference type="InterPro" id="IPR019734">
    <property type="entry name" value="TPR_rpt"/>
</dbReference>
<dbReference type="Gene3D" id="1.25.40.10">
    <property type="entry name" value="Tetratricopeptide repeat domain"/>
    <property type="match status" value="1"/>
</dbReference>
<accession>A0AAU9R5D1</accession>
<feature type="domain" description="SET" evidence="1">
    <location>
        <begin position="190"/>
        <end position="379"/>
    </location>
</feature>
<dbReference type="AlphaFoldDB" id="A0AAU9R5D1"/>
<dbReference type="InterPro" id="IPR046341">
    <property type="entry name" value="SET_dom_sf"/>
</dbReference>
<dbReference type="PANTHER" id="PTHR47643:SF2">
    <property type="entry name" value="TPR DOMAIN PROTEIN (AFU_ORTHOLOGUE AFUA_5G12710)"/>
    <property type="match status" value="1"/>
</dbReference>
<gene>
    <name evidence="2" type="ORF">TAV2_LOCUS2808</name>
</gene>
<dbReference type="Proteomes" id="UP000836841">
    <property type="component" value="Chromosome 1"/>
</dbReference>
<dbReference type="Gene3D" id="2.170.270.10">
    <property type="entry name" value="SET domain"/>
    <property type="match status" value="1"/>
</dbReference>
<dbReference type="PROSITE" id="PS50280">
    <property type="entry name" value="SET"/>
    <property type="match status" value="1"/>
</dbReference>
<dbReference type="InterPro" id="IPR001214">
    <property type="entry name" value="SET_dom"/>
</dbReference>
<dbReference type="CDD" id="cd20071">
    <property type="entry name" value="SET_SMYD"/>
    <property type="match status" value="1"/>
</dbReference>
<name>A0AAU9R5D1_THLAR</name>
<sequence length="551" mass="61396">MGGEESEKQEDSQGPSELLQSLRSKATELLLREEWEESIKVYTKFIDLSRSQISKLCGSNPDPEPDSIHKLRKSLCLALCNRAEARARLRDFSEAMRDCDQALELESTHFKTLICKGKVLFGLSKYSSALECFRTALLDPQASDNLETVTGYMEKCRKLESQGKTGALDLSDWILSGFRGRSPELAEFIGTIEIKKSEVSGRGLFAAKNIVAGTSVLVTKAVAIERGILGSGESGEKAQLIMWKNFVEDVTESVRKCDRTCRLVSTLSTGQDEDKLEIPEMSLFRPDDGEAFEIFRNSKNLDTEKLLSILDVNSLVEDATSAKVMGKNKEYYGVGLWILASFINHSCIPNARRLHVGDYAIVHASRDIKAGEEITSAYFDVLSSPLEKRKEMAESWGFRCGCSRCKYESVLSVTNQEILELEMGLERGVDAGNAVYMVEEGMKRWKVKGKDKGLLRASYWGVYDEIYSSERLMRRWGRKVPTMEVVVDSVSDVIGSDERLLKMVVEGMKKKSGGGCSNIAEMERILKLGKGVYGKAVSKKKAMKTLLGLES</sequence>
<dbReference type="SUPFAM" id="SSF82199">
    <property type="entry name" value="SET domain"/>
    <property type="match status" value="1"/>
</dbReference>
<organism evidence="2 3">
    <name type="scientific">Thlaspi arvense</name>
    <name type="common">Field penny-cress</name>
    <dbReference type="NCBI Taxonomy" id="13288"/>
    <lineage>
        <taxon>Eukaryota</taxon>
        <taxon>Viridiplantae</taxon>
        <taxon>Streptophyta</taxon>
        <taxon>Embryophyta</taxon>
        <taxon>Tracheophyta</taxon>
        <taxon>Spermatophyta</taxon>
        <taxon>Magnoliopsida</taxon>
        <taxon>eudicotyledons</taxon>
        <taxon>Gunneridae</taxon>
        <taxon>Pentapetalae</taxon>
        <taxon>rosids</taxon>
        <taxon>malvids</taxon>
        <taxon>Brassicales</taxon>
        <taxon>Brassicaceae</taxon>
        <taxon>Thlaspideae</taxon>
        <taxon>Thlaspi</taxon>
    </lineage>
</organism>
<proteinExistence type="predicted"/>
<dbReference type="SUPFAM" id="SSF48452">
    <property type="entry name" value="TPR-like"/>
    <property type="match status" value="1"/>
</dbReference>
<dbReference type="SMART" id="SM00317">
    <property type="entry name" value="SET"/>
    <property type="match status" value="1"/>
</dbReference>
<dbReference type="SMART" id="SM00028">
    <property type="entry name" value="TPR"/>
    <property type="match status" value="3"/>
</dbReference>
<evidence type="ECO:0000259" key="1">
    <source>
        <dbReference type="PROSITE" id="PS50280"/>
    </source>
</evidence>